<dbReference type="EMBL" id="PVHK01000204">
    <property type="protein sequence ID" value="PRH39300.1"/>
    <property type="molecule type" value="Genomic_DNA"/>
</dbReference>
<reference evidence="2 3" key="1">
    <citation type="submission" date="2018-03" db="EMBL/GenBank/DDBJ databases">
        <authorList>
            <person name="Nguyen K."/>
            <person name="Fouts D."/>
            <person name="Sutton G."/>
        </authorList>
    </citation>
    <scope>NUCLEOTIDE SEQUENCE [LARGE SCALE GENOMIC DNA]</scope>
    <source>
        <strain evidence="2 3">AU3578</strain>
    </source>
</reference>
<dbReference type="Proteomes" id="UP000237632">
    <property type="component" value="Unassembled WGS sequence"/>
</dbReference>
<name>A0AA45BAE7_BURVI</name>
<proteinExistence type="predicted"/>
<dbReference type="AlphaFoldDB" id="A0AA45BAE7"/>
<comment type="caution">
    <text evidence="2">The sequence shown here is derived from an EMBL/GenBank/DDBJ whole genome shotgun (WGS) entry which is preliminary data.</text>
</comment>
<evidence type="ECO:0000313" key="2">
    <source>
        <dbReference type="EMBL" id="PRH39300.1"/>
    </source>
</evidence>
<evidence type="ECO:0000256" key="1">
    <source>
        <dbReference type="SAM" id="MobiDB-lite"/>
    </source>
</evidence>
<feature type="region of interest" description="Disordered" evidence="1">
    <location>
        <begin position="1"/>
        <end position="30"/>
    </location>
</feature>
<protein>
    <submittedName>
        <fullName evidence="2">Uncharacterized protein</fullName>
    </submittedName>
</protein>
<evidence type="ECO:0000313" key="3">
    <source>
        <dbReference type="Proteomes" id="UP000237632"/>
    </source>
</evidence>
<accession>A0AA45BAE7</accession>
<organism evidence="2 3">
    <name type="scientific">Burkholderia vietnamiensis</name>
    <dbReference type="NCBI Taxonomy" id="60552"/>
    <lineage>
        <taxon>Bacteria</taxon>
        <taxon>Pseudomonadati</taxon>
        <taxon>Pseudomonadota</taxon>
        <taxon>Betaproteobacteria</taxon>
        <taxon>Burkholderiales</taxon>
        <taxon>Burkholderiaceae</taxon>
        <taxon>Burkholderia</taxon>
        <taxon>Burkholderia cepacia complex</taxon>
    </lineage>
</organism>
<sequence>MIKHADYSRVGDGAQGRRERRGVPCGSAPGRVALRPDNRIDHIGQPCVPQCNISLIFHQIFVN</sequence>
<gene>
    <name evidence="2" type="ORF">C6T65_27090</name>
</gene>